<dbReference type="InterPro" id="IPR057708">
    <property type="entry name" value="DUF7948"/>
</dbReference>
<dbReference type="Proteomes" id="UP000253606">
    <property type="component" value="Chromosome"/>
</dbReference>
<proteinExistence type="predicted"/>
<dbReference type="AlphaFoldDB" id="A0A2Z5FV04"/>
<sequence length="86" mass="9439">MATYGKLPLSFEANHWQSHPHVKFLSRGQNYSVFLTDNAAVLALTKGLPSQPKAAAMAGKPWIKTDAKVKTEVVRMELAGAARECR</sequence>
<evidence type="ECO:0000313" key="3">
    <source>
        <dbReference type="Proteomes" id="UP000253606"/>
    </source>
</evidence>
<evidence type="ECO:0000259" key="1">
    <source>
        <dbReference type="Pfam" id="PF25778"/>
    </source>
</evidence>
<organism evidence="2 3">
    <name type="scientific">Acidisarcina polymorpha</name>
    <dbReference type="NCBI Taxonomy" id="2211140"/>
    <lineage>
        <taxon>Bacteria</taxon>
        <taxon>Pseudomonadati</taxon>
        <taxon>Acidobacteriota</taxon>
        <taxon>Terriglobia</taxon>
        <taxon>Terriglobales</taxon>
        <taxon>Acidobacteriaceae</taxon>
        <taxon>Acidisarcina</taxon>
    </lineage>
</organism>
<dbReference type="KEGG" id="abas:ACPOL_0973"/>
<protein>
    <submittedName>
        <fullName evidence="2">Cell surface protein</fullName>
    </submittedName>
</protein>
<reference evidence="2 3" key="1">
    <citation type="journal article" date="2018" name="Front. Microbiol.">
        <title>Hydrolytic Capabilities as a Key to Environmental Success: Chitinolytic and Cellulolytic Acidobacteria From Acidic Sub-arctic Soils and Boreal Peatlands.</title>
        <authorList>
            <person name="Belova S.E."/>
            <person name="Ravin N.V."/>
            <person name="Pankratov T.A."/>
            <person name="Rakitin A.L."/>
            <person name="Ivanova A.A."/>
            <person name="Beletsky A.V."/>
            <person name="Mardanov A.V."/>
            <person name="Sinninghe Damste J.S."/>
            <person name="Dedysh S.N."/>
        </authorList>
    </citation>
    <scope>NUCLEOTIDE SEQUENCE [LARGE SCALE GENOMIC DNA]</scope>
    <source>
        <strain evidence="2 3">SBC82</strain>
    </source>
</reference>
<gene>
    <name evidence="2" type="ORF">ACPOL_0973</name>
</gene>
<dbReference type="EMBL" id="CP030840">
    <property type="protein sequence ID" value="AXC10324.1"/>
    <property type="molecule type" value="Genomic_DNA"/>
</dbReference>
<dbReference type="Pfam" id="PF25778">
    <property type="entry name" value="DUF7948"/>
    <property type="match status" value="1"/>
</dbReference>
<keyword evidence="3" id="KW-1185">Reference proteome</keyword>
<evidence type="ECO:0000313" key="2">
    <source>
        <dbReference type="EMBL" id="AXC10324.1"/>
    </source>
</evidence>
<feature type="domain" description="DUF7948" evidence="1">
    <location>
        <begin position="11"/>
        <end position="84"/>
    </location>
</feature>
<name>A0A2Z5FV04_9BACT</name>
<accession>A0A2Z5FV04</accession>